<protein>
    <recommendedName>
        <fullName evidence="3">Capsule polysaccharide biosynthesis protein</fullName>
    </recommendedName>
</protein>
<accession>A0A919CQ08</accession>
<keyword evidence="2" id="KW-1185">Reference proteome</keyword>
<dbReference type="AlphaFoldDB" id="A0A919CQ08"/>
<dbReference type="RefSeq" id="WP_189989524.1">
    <property type="nucleotide sequence ID" value="NZ_BMZS01000004.1"/>
</dbReference>
<evidence type="ECO:0000313" key="2">
    <source>
        <dbReference type="Proteomes" id="UP000630353"/>
    </source>
</evidence>
<organism evidence="1 2">
    <name type="scientific">Thalassobaculum fulvum</name>
    <dbReference type="NCBI Taxonomy" id="1633335"/>
    <lineage>
        <taxon>Bacteria</taxon>
        <taxon>Pseudomonadati</taxon>
        <taxon>Pseudomonadota</taxon>
        <taxon>Alphaproteobacteria</taxon>
        <taxon>Rhodospirillales</taxon>
        <taxon>Thalassobaculaceae</taxon>
        <taxon>Thalassobaculum</taxon>
    </lineage>
</organism>
<evidence type="ECO:0000313" key="1">
    <source>
        <dbReference type="EMBL" id="GHD50011.1"/>
    </source>
</evidence>
<reference evidence="1" key="2">
    <citation type="submission" date="2020-09" db="EMBL/GenBank/DDBJ databases">
        <authorList>
            <person name="Sun Q."/>
            <person name="Kim S."/>
        </authorList>
    </citation>
    <scope>NUCLEOTIDE SEQUENCE</scope>
    <source>
        <strain evidence="1">KCTC 42651</strain>
    </source>
</reference>
<comment type="caution">
    <text evidence="1">The sequence shown here is derived from an EMBL/GenBank/DDBJ whole genome shotgun (WGS) entry which is preliminary data.</text>
</comment>
<dbReference type="EMBL" id="BMZS01000004">
    <property type="protein sequence ID" value="GHD50011.1"/>
    <property type="molecule type" value="Genomic_DNA"/>
</dbReference>
<sequence>MVGGLAHAGVVESLLAVALTLRGAAVEFVLCDGVLGACQLAVHDGTVSAARLAAGELGRTLCGACHRVGSRIVDGLDLPVRRLSALTTAADRRAAAAEADGLAGDRIAGYAPDGLPLGEHAMAGALRFFAVGSLEGEPLGEAVLRRYLAASRLVERATTRLLAGARVDRAVFHHGIYVPQGVVRAVLSRAGVPVATWNPGYRRGCFFFSHGDTYHHTMIDEPSDRWSGLELGEHDRAVLASYLTSRLDGGRDWIWFHDAPEGDLDAFVRRTGLDPSRPVVGAFTNVLWDARLHFRGSTYADQVEWLADTVEWAAARPDLQLVVRVHPAEIRGTLRSRQRVIDALRDRVGRFPRNLLLVPADDPVSSYALAALCDTVLVFGTKAAIEFAAAGLDVVAAGDAWTRGKGVSRDPAGRAAYRRLLRDWTPQPPGAARVERARRYAYHVFLRRMIPLRAFVPTGEDPPLRVAVDGLDALRPGRDPGLDVVCDGILEGAPFEYDAMRHGAADARLEAV</sequence>
<gene>
    <name evidence="1" type="ORF">GCM10017083_23150</name>
</gene>
<proteinExistence type="predicted"/>
<reference evidence="1" key="1">
    <citation type="journal article" date="2014" name="Int. J. Syst. Evol. Microbiol.">
        <title>Complete genome sequence of Corynebacterium casei LMG S-19264T (=DSM 44701T), isolated from a smear-ripened cheese.</title>
        <authorList>
            <consortium name="US DOE Joint Genome Institute (JGI-PGF)"/>
            <person name="Walter F."/>
            <person name="Albersmeier A."/>
            <person name="Kalinowski J."/>
            <person name="Ruckert C."/>
        </authorList>
    </citation>
    <scope>NUCLEOTIDE SEQUENCE</scope>
    <source>
        <strain evidence="1">KCTC 42651</strain>
    </source>
</reference>
<evidence type="ECO:0008006" key="3">
    <source>
        <dbReference type="Google" id="ProtNLM"/>
    </source>
</evidence>
<dbReference type="Proteomes" id="UP000630353">
    <property type="component" value="Unassembled WGS sequence"/>
</dbReference>
<name>A0A919CQ08_9PROT</name>